<keyword evidence="2" id="KW-1185">Reference proteome</keyword>
<proteinExistence type="predicted"/>
<reference evidence="1 2" key="1">
    <citation type="submission" date="2018-08" db="EMBL/GenBank/DDBJ databases">
        <title>Murine metabolic-syndrome-specific gut microbial biobank.</title>
        <authorList>
            <person name="Liu C."/>
        </authorList>
    </citation>
    <scope>NUCLEOTIDE SEQUENCE [LARGE SCALE GENOMIC DNA]</scope>
    <source>
        <strain evidence="1 2">583</strain>
    </source>
</reference>
<evidence type="ECO:0000313" key="2">
    <source>
        <dbReference type="Proteomes" id="UP000467132"/>
    </source>
</evidence>
<gene>
    <name evidence="1" type="ORF">D3Z33_03405</name>
</gene>
<dbReference type="AlphaFoldDB" id="A0A845QZX3"/>
<dbReference type="OrthoDB" id="1953536at2"/>
<dbReference type="Proteomes" id="UP000467132">
    <property type="component" value="Unassembled WGS sequence"/>
</dbReference>
<protein>
    <submittedName>
        <fullName evidence="1">Uncharacterized protein</fullName>
    </submittedName>
</protein>
<dbReference type="EMBL" id="QXXA01000004">
    <property type="protein sequence ID" value="NBI05903.1"/>
    <property type="molecule type" value="Genomic_DNA"/>
</dbReference>
<dbReference type="RefSeq" id="WP_160196390.1">
    <property type="nucleotide sequence ID" value="NZ_QXXA01000004.1"/>
</dbReference>
<organism evidence="1 2">
    <name type="scientific">Senegalia massiliensis</name>
    <dbReference type="NCBI Taxonomy" id="1720316"/>
    <lineage>
        <taxon>Bacteria</taxon>
        <taxon>Bacillati</taxon>
        <taxon>Bacillota</taxon>
        <taxon>Clostridia</taxon>
        <taxon>Eubacteriales</taxon>
        <taxon>Clostridiaceae</taxon>
        <taxon>Senegalia</taxon>
    </lineage>
</organism>
<accession>A0A845QZX3</accession>
<evidence type="ECO:0000313" key="1">
    <source>
        <dbReference type="EMBL" id="NBI05903.1"/>
    </source>
</evidence>
<comment type="caution">
    <text evidence="1">The sequence shown here is derived from an EMBL/GenBank/DDBJ whole genome shotgun (WGS) entry which is preliminary data.</text>
</comment>
<name>A0A845QZX3_9CLOT</name>
<sequence>MASVSSTSRSKRRIHGSFVERNRQVLSTTGVKKVEAANKTENNISYSNANHLIASDQFYDNLERLQEHYYRFYHNEISLEKEIKALQRNNSYGAYNMKKLLEKYNKTLESLEILDKEFNTTYNIKIKNIVKNYKEQLFKIGISIGNEERLKLDTYKFIDSIKTLEKLESSLKPLKELMDVLYYKFKSIKIPDISNDSKGYTHNEIEYSGILIDEKY</sequence>